<dbReference type="Gene3D" id="3.90.550.10">
    <property type="entry name" value="Spore Coat Polysaccharide Biosynthesis Protein SpsA, Chain A"/>
    <property type="match status" value="1"/>
</dbReference>
<evidence type="ECO:0000259" key="10">
    <source>
        <dbReference type="Pfam" id="PF09258"/>
    </source>
</evidence>
<evidence type="ECO:0000256" key="2">
    <source>
        <dbReference type="ARBA" id="ARBA00004922"/>
    </source>
</evidence>
<comment type="similarity">
    <text evidence="3">Belongs to the glycosyltransferase 47 family.</text>
</comment>
<dbReference type="InterPro" id="IPR015338">
    <property type="entry name" value="GT64_dom"/>
</dbReference>
<organism evidence="11 12">
    <name type="scientific">Anopheles maculatus</name>
    <dbReference type="NCBI Taxonomy" id="74869"/>
    <lineage>
        <taxon>Eukaryota</taxon>
        <taxon>Metazoa</taxon>
        <taxon>Ecdysozoa</taxon>
        <taxon>Arthropoda</taxon>
        <taxon>Hexapoda</taxon>
        <taxon>Insecta</taxon>
        <taxon>Pterygota</taxon>
        <taxon>Neoptera</taxon>
        <taxon>Endopterygota</taxon>
        <taxon>Diptera</taxon>
        <taxon>Nematocera</taxon>
        <taxon>Culicoidea</taxon>
        <taxon>Culicidae</taxon>
        <taxon>Anophelinae</taxon>
        <taxon>Anopheles</taxon>
        <taxon>Anopheles maculatus group</taxon>
    </lineage>
</organism>
<dbReference type="AlphaFoldDB" id="A0A182SQF3"/>
<protein>
    <recommendedName>
        <fullName evidence="10">Glycosyl transferase 64 domain-containing protein</fullName>
    </recommendedName>
</protein>
<reference evidence="11" key="2">
    <citation type="submission" date="2020-05" db="UniProtKB">
        <authorList>
            <consortium name="EnsemblMetazoa"/>
        </authorList>
    </citation>
    <scope>IDENTIFICATION</scope>
    <source>
        <strain evidence="11">maculatus3</strain>
    </source>
</reference>
<keyword evidence="8" id="KW-1015">Disulfide bond</keyword>
<keyword evidence="9" id="KW-0325">Glycoprotein</keyword>
<dbReference type="InterPro" id="IPR029044">
    <property type="entry name" value="Nucleotide-diphossugar_trans"/>
</dbReference>
<keyword evidence="12" id="KW-1185">Reference proteome</keyword>
<evidence type="ECO:0000256" key="4">
    <source>
        <dbReference type="ARBA" id="ARBA00022676"/>
    </source>
</evidence>
<keyword evidence="6" id="KW-0735">Signal-anchor</keyword>
<dbReference type="Pfam" id="PF09258">
    <property type="entry name" value="Glyco_transf_64"/>
    <property type="match status" value="1"/>
</dbReference>
<feature type="domain" description="Glycosyl transferase 64" evidence="10">
    <location>
        <begin position="56"/>
        <end position="252"/>
    </location>
</feature>
<dbReference type="GO" id="GO:1901135">
    <property type="term" value="P:carbohydrate derivative metabolic process"/>
    <property type="evidence" value="ECO:0007669"/>
    <property type="project" value="UniProtKB-ARBA"/>
</dbReference>
<evidence type="ECO:0000256" key="6">
    <source>
        <dbReference type="ARBA" id="ARBA00022968"/>
    </source>
</evidence>
<keyword evidence="7" id="KW-0472">Membrane</keyword>
<evidence type="ECO:0000313" key="11">
    <source>
        <dbReference type="EnsemblMetazoa" id="AMAM011347-PA"/>
    </source>
</evidence>
<dbReference type="VEuPathDB" id="VectorBase:AMAM011347"/>
<dbReference type="SUPFAM" id="SSF53448">
    <property type="entry name" value="Nucleotide-diphospho-sugar transferases"/>
    <property type="match status" value="1"/>
</dbReference>
<name>A0A182SQF3_9DIPT</name>
<dbReference type="GO" id="GO:0005789">
    <property type="term" value="C:endoplasmic reticulum membrane"/>
    <property type="evidence" value="ECO:0007669"/>
    <property type="project" value="UniProtKB-SubCell"/>
</dbReference>
<evidence type="ECO:0000256" key="8">
    <source>
        <dbReference type="ARBA" id="ARBA00023157"/>
    </source>
</evidence>
<dbReference type="Proteomes" id="UP000075901">
    <property type="component" value="Unassembled WGS sequence"/>
</dbReference>
<sequence length="287" mass="33631">MLQIIRERLPDYPHRNGLIWNTSPGALLTIPTFSDTYRRFPFLLDKLGHTPGLNYTAVIFVQIGTQLTPNTALYKLVKSITKSQYIDKILILWATDRSVPPKKRWPSTDRPSISQRFYPHEQIETDAVLSLDEDAILNTDELDFAYQVWRDFPDRIVGYPARAHFWDDSKNAWGYTSKWTNYYSIVLTGAAFYHRYYNYLYTNWLSYLLLKTVQQSSNCEDILMNLLVSHVTRKPPIKVTQRKGYKDRESGRYVLKIVGSCWLFSFLVTYINELLNSLFEKGLVTHF</sequence>
<keyword evidence="6" id="KW-0812">Transmembrane</keyword>
<dbReference type="GO" id="GO:0016757">
    <property type="term" value="F:glycosyltransferase activity"/>
    <property type="evidence" value="ECO:0007669"/>
    <property type="project" value="UniProtKB-KW"/>
</dbReference>
<proteinExistence type="inferred from homology"/>
<evidence type="ECO:0000313" key="12">
    <source>
        <dbReference type="Proteomes" id="UP000075901"/>
    </source>
</evidence>
<evidence type="ECO:0000256" key="1">
    <source>
        <dbReference type="ARBA" id="ARBA00004648"/>
    </source>
</evidence>
<accession>A0A182SQF3</accession>
<reference evidence="12" key="1">
    <citation type="submission" date="2013-09" db="EMBL/GenBank/DDBJ databases">
        <title>The Genome Sequence of Anopheles maculatus species B.</title>
        <authorList>
            <consortium name="The Broad Institute Genomics Platform"/>
            <person name="Neafsey D.E."/>
            <person name="Besansky N."/>
            <person name="Howell P."/>
            <person name="Walton C."/>
            <person name="Young S.K."/>
            <person name="Zeng Q."/>
            <person name="Gargeya S."/>
            <person name="Fitzgerald M."/>
            <person name="Haas B."/>
            <person name="Abouelleil A."/>
            <person name="Allen A.W."/>
            <person name="Alvarado L."/>
            <person name="Arachchi H.M."/>
            <person name="Berlin A.M."/>
            <person name="Chapman S.B."/>
            <person name="Gainer-Dewar J."/>
            <person name="Goldberg J."/>
            <person name="Griggs A."/>
            <person name="Gujja S."/>
            <person name="Hansen M."/>
            <person name="Howarth C."/>
            <person name="Imamovic A."/>
            <person name="Ireland A."/>
            <person name="Larimer J."/>
            <person name="McCowan C."/>
            <person name="Murphy C."/>
            <person name="Pearson M."/>
            <person name="Poon T.W."/>
            <person name="Priest M."/>
            <person name="Roberts A."/>
            <person name="Saif S."/>
            <person name="Shea T."/>
            <person name="Sisk P."/>
            <person name="Sykes S."/>
            <person name="Wortman J."/>
            <person name="Nusbaum C."/>
            <person name="Birren B."/>
        </authorList>
    </citation>
    <scope>NUCLEOTIDE SEQUENCE [LARGE SCALE GENOMIC DNA]</scope>
    <source>
        <strain evidence="12">maculatus3</strain>
    </source>
</reference>
<comment type="pathway">
    <text evidence="2">Protein modification; protein glycosylation.</text>
</comment>
<comment type="subcellular location">
    <subcellularLocation>
        <location evidence="1">Endoplasmic reticulum membrane</location>
        <topology evidence="1">Single-pass type II membrane protein</topology>
    </subcellularLocation>
</comment>
<keyword evidence="4" id="KW-0328">Glycosyltransferase</keyword>
<evidence type="ECO:0000256" key="9">
    <source>
        <dbReference type="ARBA" id="ARBA00023180"/>
    </source>
</evidence>
<evidence type="ECO:0000256" key="3">
    <source>
        <dbReference type="ARBA" id="ARBA00010271"/>
    </source>
</evidence>
<evidence type="ECO:0000256" key="7">
    <source>
        <dbReference type="ARBA" id="ARBA00023136"/>
    </source>
</evidence>
<dbReference type="InterPro" id="IPR004263">
    <property type="entry name" value="Exostosin"/>
</dbReference>
<dbReference type="EnsemblMetazoa" id="AMAM011347-RA">
    <property type="protein sequence ID" value="AMAM011347-PA"/>
    <property type="gene ID" value="AMAM011347"/>
</dbReference>
<dbReference type="PANTHER" id="PTHR48261:SF3">
    <property type="entry name" value="EXOSTOSIN GLYCOSYLTRANSFERASE 1"/>
    <property type="match status" value="1"/>
</dbReference>
<keyword evidence="5" id="KW-0808">Transferase</keyword>
<evidence type="ECO:0000256" key="5">
    <source>
        <dbReference type="ARBA" id="ARBA00022679"/>
    </source>
</evidence>
<dbReference type="PANTHER" id="PTHR48261">
    <property type="entry name" value="ACETYLGLUCOSAMINYLTRANSFERASE"/>
    <property type="match status" value="1"/>
</dbReference>